<proteinExistence type="predicted"/>
<feature type="domain" description="Plastocyanin-like" evidence="4">
    <location>
        <begin position="377"/>
        <end position="492"/>
    </location>
</feature>
<name>A0ABU9APR8_PSEA5</name>
<dbReference type="Pfam" id="PF07731">
    <property type="entry name" value="Cu-oxidase_2"/>
    <property type="match status" value="1"/>
</dbReference>
<dbReference type="InterPro" id="IPR002355">
    <property type="entry name" value="Cu_oxidase_Cu_BS"/>
</dbReference>
<dbReference type="InterPro" id="IPR001117">
    <property type="entry name" value="Cu-oxidase_2nd"/>
</dbReference>
<reference evidence="6 7" key="1">
    <citation type="submission" date="2024-03" db="EMBL/GenBank/DDBJ databases">
        <title>Draft genome sequence of Pseudonocardia carboxydivorans JCM 14827.</title>
        <authorList>
            <person name="Duangmal K."/>
        </authorList>
    </citation>
    <scope>NUCLEOTIDE SEQUENCE [LARGE SCALE GENOMIC DNA]</scope>
    <source>
        <strain evidence="6 7">JCM 14827</strain>
    </source>
</reference>
<evidence type="ECO:0000313" key="7">
    <source>
        <dbReference type="Proteomes" id="UP001367513"/>
    </source>
</evidence>
<feature type="domain" description="Plastocyanin-like" evidence="3">
    <location>
        <begin position="220"/>
        <end position="297"/>
    </location>
</feature>
<gene>
    <name evidence="6" type="ORF">WG925_27125</name>
</gene>
<dbReference type="RefSeq" id="WP_346104447.1">
    <property type="nucleotide sequence ID" value="NZ_BAAAOD010000035.1"/>
</dbReference>
<dbReference type="InterPro" id="IPR011706">
    <property type="entry name" value="Cu-oxidase_C"/>
</dbReference>
<sequence>MTGRTPLTRRRLLGVAAAAGVVGGVAACTGLPVSGSGRPGPVAGLPFADPPERVARAGVLSGVLRATPGVDLAGAAGAGLGYDGVSPGPTLRLRPGDELALRLENGLDTPTNLHLHGLRVPPDPDGDDPFRMVGPGGTADYRIRVPRDHPAGTFWYHPHHHGTVADQVFAGLVGAIVVEGGPDLGTAEDHVLVVTDTTVGDDGRVAAAGPMDRVAGREGELVLVNGLRRPVLAGSPQRSQRWRLVNATCSRVFDVSLDGQDLVHVATDGVFLPRPVVRDRVRLAPGNRADVVVRPPDVPGDVDLLAADVDRGGMGGMGGTGTGGMGGMGTGGMGGTTGTGPVVLATLRVTGAAAPTPPPPAVLSAPVVPPGPPDRTRVLTLTAPMGGGGTGFGIDGRGFDPARDDLVVVPGTVEEWVVENPGTMLHPLHLHTWPMTVLDAAGSDGAVRDVVTVPAGGRVVLRVAFTGATGRTVLHCHVLDHEDAGMMATVRVGGAGTP</sequence>
<dbReference type="InterPro" id="IPR006311">
    <property type="entry name" value="TAT_signal"/>
</dbReference>
<dbReference type="EMBL" id="JBBPIX010000028">
    <property type="protein sequence ID" value="MEK6467425.1"/>
    <property type="molecule type" value="Genomic_DNA"/>
</dbReference>
<dbReference type="PANTHER" id="PTHR11709:SF2">
    <property type="entry name" value="MULTICOPPER OXIDASE LPR1"/>
    <property type="match status" value="1"/>
</dbReference>
<dbReference type="Pfam" id="PF07732">
    <property type="entry name" value="Cu-oxidase_3"/>
    <property type="match status" value="1"/>
</dbReference>
<dbReference type="PROSITE" id="PS51257">
    <property type="entry name" value="PROKAR_LIPOPROTEIN"/>
    <property type="match status" value="1"/>
</dbReference>
<evidence type="ECO:0000256" key="1">
    <source>
        <dbReference type="ARBA" id="ARBA00022723"/>
    </source>
</evidence>
<evidence type="ECO:0000313" key="6">
    <source>
        <dbReference type="EMBL" id="MEK6467425.1"/>
    </source>
</evidence>
<dbReference type="SUPFAM" id="SSF49503">
    <property type="entry name" value="Cupredoxins"/>
    <property type="match status" value="3"/>
</dbReference>
<dbReference type="PROSITE" id="PS00080">
    <property type="entry name" value="MULTICOPPER_OXIDASE2"/>
    <property type="match status" value="1"/>
</dbReference>
<dbReference type="PROSITE" id="PS51318">
    <property type="entry name" value="TAT"/>
    <property type="match status" value="1"/>
</dbReference>
<evidence type="ECO:0000259" key="4">
    <source>
        <dbReference type="Pfam" id="PF07731"/>
    </source>
</evidence>
<feature type="domain" description="Plastocyanin-like" evidence="5">
    <location>
        <begin position="78"/>
        <end position="180"/>
    </location>
</feature>
<protein>
    <submittedName>
        <fullName evidence="6">Multicopper oxidase family protein</fullName>
    </submittedName>
</protein>
<keyword evidence="2" id="KW-0560">Oxidoreductase</keyword>
<dbReference type="InterPro" id="IPR011707">
    <property type="entry name" value="Cu-oxidase-like_N"/>
</dbReference>
<dbReference type="InterPro" id="IPR008972">
    <property type="entry name" value="Cupredoxin"/>
</dbReference>
<keyword evidence="1" id="KW-0479">Metal-binding</keyword>
<dbReference type="Proteomes" id="UP001367513">
    <property type="component" value="Unassembled WGS sequence"/>
</dbReference>
<dbReference type="PANTHER" id="PTHR11709">
    <property type="entry name" value="MULTI-COPPER OXIDASE"/>
    <property type="match status" value="1"/>
</dbReference>
<organism evidence="6 7">
    <name type="scientific">Pseudonocardia alni subsp. carboxydivorans</name>
    <dbReference type="NCBI Taxonomy" id="415010"/>
    <lineage>
        <taxon>Bacteria</taxon>
        <taxon>Bacillati</taxon>
        <taxon>Actinomycetota</taxon>
        <taxon>Actinomycetes</taxon>
        <taxon>Pseudonocardiales</taxon>
        <taxon>Pseudonocardiaceae</taxon>
        <taxon>Pseudonocardia</taxon>
    </lineage>
</organism>
<evidence type="ECO:0000259" key="5">
    <source>
        <dbReference type="Pfam" id="PF07732"/>
    </source>
</evidence>
<dbReference type="Gene3D" id="2.60.40.420">
    <property type="entry name" value="Cupredoxins - blue copper proteins"/>
    <property type="match status" value="3"/>
</dbReference>
<keyword evidence="7" id="KW-1185">Reference proteome</keyword>
<accession>A0ABU9APR8</accession>
<dbReference type="Pfam" id="PF00394">
    <property type="entry name" value="Cu-oxidase"/>
    <property type="match status" value="1"/>
</dbReference>
<dbReference type="InterPro" id="IPR045087">
    <property type="entry name" value="Cu-oxidase_fam"/>
</dbReference>
<comment type="caution">
    <text evidence="6">The sequence shown here is derived from an EMBL/GenBank/DDBJ whole genome shotgun (WGS) entry which is preliminary data.</text>
</comment>
<evidence type="ECO:0000259" key="3">
    <source>
        <dbReference type="Pfam" id="PF00394"/>
    </source>
</evidence>
<evidence type="ECO:0000256" key="2">
    <source>
        <dbReference type="ARBA" id="ARBA00023002"/>
    </source>
</evidence>